<evidence type="ECO:0008006" key="4">
    <source>
        <dbReference type="Google" id="ProtNLM"/>
    </source>
</evidence>
<evidence type="ECO:0000256" key="1">
    <source>
        <dbReference type="SAM" id="Phobius"/>
    </source>
</evidence>
<dbReference type="EMBL" id="BKAJ01000088">
    <property type="protein sequence ID" value="GEP57832.1"/>
    <property type="molecule type" value="Genomic_DNA"/>
</dbReference>
<keyword evidence="1" id="KW-0472">Membrane</keyword>
<evidence type="ECO:0000313" key="2">
    <source>
        <dbReference type="EMBL" id="GEP57832.1"/>
    </source>
</evidence>
<keyword evidence="3" id="KW-1185">Reference proteome</keyword>
<name>A0A512NFZ5_9HYPH</name>
<gene>
    <name evidence="2" type="ORF">RSO01_49980</name>
</gene>
<proteinExistence type="predicted"/>
<evidence type="ECO:0000313" key="3">
    <source>
        <dbReference type="Proteomes" id="UP000321058"/>
    </source>
</evidence>
<comment type="caution">
    <text evidence="2">The sequence shown here is derived from an EMBL/GenBank/DDBJ whole genome shotgun (WGS) entry which is preliminary data.</text>
</comment>
<dbReference type="Gene3D" id="1.10.287.540">
    <property type="entry name" value="Helix hairpin bin"/>
    <property type="match status" value="1"/>
</dbReference>
<dbReference type="Proteomes" id="UP000321058">
    <property type="component" value="Unassembled WGS sequence"/>
</dbReference>
<keyword evidence="1" id="KW-0812">Transmembrane</keyword>
<dbReference type="AlphaFoldDB" id="A0A512NFZ5"/>
<reference evidence="2 3" key="1">
    <citation type="submission" date="2019-07" db="EMBL/GenBank/DDBJ databases">
        <title>Whole genome shotgun sequence of Reyranella soli NBRC 108950.</title>
        <authorList>
            <person name="Hosoyama A."/>
            <person name="Uohara A."/>
            <person name="Ohji S."/>
            <person name="Ichikawa N."/>
        </authorList>
    </citation>
    <scope>NUCLEOTIDE SEQUENCE [LARGE SCALE GENOMIC DNA]</scope>
    <source>
        <strain evidence="2 3">NBRC 108950</strain>
    </source>
</reference>
<sequence>MTFDKLAYVDRLTAAGFNEPRARALADGLDQALREEVATQSDIGPLKSDIASIKGDLLVFKSELLAAMKANKIDLLKWITMLIVGQTALFAALELLRW</sequence>
<keyword evidence="1" id="KW-1133">Transmembrane helix</keyword>
<protein>
    <recommendedName>
        <fullName evidence="4">DUF1640 domain-containing protein</fullName>
    </recommendedName>
</protein>
<accession>A0A512NFZ5</accession>
<organism evidence="2 3">
    <name type="scientific">Reyranella soli</name>
    <dbReference type="NCBI Taxonomy" id="1230389"/>
    <lineage>
        <taxon>Bacteria</taxon>
        <taxon>Pseudomonadati</taxon>
        <taxon>Pseudomonadota</taxon>
        <taxon>Alphaproteobacteria</taxon>
        <taxon>Hyphomicrobiales</taxon>
        <taxon>Reyranellaceae</taxon>
        <taxon>Reyranella</taxon>
    </lineage>
</organism>
<feature type="transmembrane region" description="Helical" evidence="1">
    <location>
        <begin position="75"/>
        <end position="93"/>
    </location>
</feature>